<dbReference type="CDD" id="cd04182">
    <property type="entry name" value="GT_2_like_f"/>
    <property type="match status" value="1"/>
</dbReference>
<protein>
    <submittedName>
        <fullName evidence="2">Nucleotidyltransferase family protein</fullName>
    </submittedName>
</protein>
<dbReference type="PANTHER" id="PTHR43777:SF1">
    <property type="entry name" value="MOLYBDENUM COFACTOR CYTIDYLYLTRANSFERASE"/>
    <property type="match status" value="1"/>
</dbReference>
<evidence type="ECO:0000313" key="2">
    <source>
        <dbReference type="EMBL" id="WGS65829.1"/>
    </source>
</evidence>
<feature type="domain" description="MobA-like NTP transferase" evidence="1">
    <location>
        <begin position="5"/>
        <end position="163"/>
    </location>
</feature>
<evidence type="ECO:0000313" key="3">
    <source>
        <dbReference type="Proteomes" id="UP001232493"/>
    </source>
</evidence>
<keyword evidence="3" id="KW-1185">Reference proteome</keyword>
<gene>
    <name evidence="2" type="ORF">JRV97_04575</name>
</gene>
<dbReference type="InterPro" id="IPR029044">
    <property type="entry name" value="Nucleotide-diphossugar_trans"/>
</dbReference>
<organism evidence="2 3">
    <name type="scientific">Marinitoga aeolica</name>
    <dbReference type="NCBI Taxonomy" id="2809031"/>
    <lineage>
        <taxon>Bacteria</taxon>
        <taxon>Thermotogati</taxon>
        <taxon>Thermotogota</taxon>
        <taxon>Thermotogae</taxon>
        <taxon>Petrotogales</taxon>
        <taxon>Petrotogaceae</taxon>
        <taxon>Marinitoga</taxon>
    </lineage>
</organism>
<dbReference type="PANTHER" id="PTHR43777">
    <property type="entry name" value="MOLYBDENUM COFACTOR CYTIDYLYLTRANSFERASE"/>
    <property type="match status" value="1"/>
</dbReference>
<dbReference type="EMBL" id="CP069362">
    <property type="protein sequence ID" value="WGS65829.1"/>
    <property type="molecule type" value="Genomic_DNA"/>
</dbReference>
<dbReference type="Proteomes" id="UP001232493">
    <property type="component" value="Chromosome"/>
</dbReference>
<dbReference type="RefSeq" id="WP_281000635.1">
    <property type="nucleotide sequence ID" value="NZ_CP069362.1"/>
</dbReference>
<sequence length="184" mass="21383">MKILGVILAAGLSKRFKGNKMLFSYNGKPILQWTIDLLNSFNFDKLIIVNEKWEEYKDNFYLYDFKIIENKEYKNGISSSVKVAIKYALSHGYDNVLIFLGDMPLIPKKIIEKILNIQTQKPIIAPYYNEKKGFPTYIKKELFEEILKLEGDAGIKQIIKKHPNIVEKIIVDSPEVTVDFDYKP</sequence>
<name>A0ABY8PT94_9BACT</name>
<proteinExistence type="predicted"/>
<dbReference type="SUPFAM" id="SSF53448">
    <property type="entry name" value="Nucleotide-diphospho-sugar transferases"/>
    <property type="match status" value="1"/>
</dbReference>
<dbReference type="Pfam" id="PF12804">
    <property type="entry name" value="NTP_transf_3"/>
    <property type="match status" value="1"/>
</dbReference>
<reference evidence="2 3" key="1">
    <citation type="submission" date="2021-02" db="EMBL/GenBank/DDBJ databases">
        <title>Characterization of Marinitoga sp. nov. str. BP5-C20A.</title>
        <authorList>
            <person name="Erauso G."/>
            <person name="Postec A."/>
        </authorList>
    </citation>
    <scope>NUCLEOTIDE SEQUENCE [LARGE SCALE GENOMIC DNA]</scope>
    <source>
        <strain evidence="2 3">BP5-C20A</strain>
    </source>
</reference>
<dbReference type="InterPro" id="IPR025877">
    <property type="entry name" value="MobA-like_NTP_Trfase"/>
</dbReference>
<evidence type="ECO:0000259" key="1">
    <source>
        <dbReference type="Pfam" id="PF12804"/>
    </source>
</evidence>
<accession>A0ABY8PT94</accession>
<dbReference type="Gene3D" id="3.90.550.10">
    <property type="entry name" value="Spore Coat Polysaccharide Biosynthesis Protein SpsA, Chain A"/>
    <property type="match status" value="1"/>
</dbReference>